<dbReference type="Proteomes" id="UP001500618">
    <property type="component" value="Unassembled WGS sequence"/>
</dbReference>
<feature type="transmembrane region" description="Helical" evidence="6">
    <location>
        <begin position="58"/>
        <end position="76"/>
    </location>
</feature>
<dbReference type="PANTHER" id="PTHR23528:SF1">
    <property type="entry name" value="MAJOR FACILITATOR SUPERFAMILY (MFS) PROFILE DOMAIN-CONTAINING PROTEIN"/>
    <property type="match status" value="1"/>
</dbReference>
<dbReference type="SUPFAM" id="SSF103473">
    <property type="entry name" value="MFS general substrate transporter"/>
    <property type="match status" value="1"/>
</dbReference>
<feature type="transmembrane region" description="Helical" evidence="6">
    <location>
        <begin position="237"/>
        <end position="257"/>
    </location>
</feature>
<dbReference type="RefSeq" id="WP_344313155.1">
    <property type="nucleotide sequence ID" value="NZ_BAAANY010000020.1"/>
</dbReference>
<organism evidence="8 9">
    <name type="scientific">Fodinicola feengrottensis</name>
    <dbReference type="NCBI Taxonomy" id="435914"/>
    <lineage>
        <taxon>Bacteria</taxon>
        <taxon>Bacillati</taxon>
        <taxon>Actinomycetota</taxon>
        <taxon>Actinomycetes</taxon>
        <taxon>Mycobacteriales</taxon>
        <taxon>Fodinicola</taxon>
    </lineage>
</organism>
<feature type="transmembrane region" description="Helical" evidence="6">
    <location>
        <begin position="20"/>
        <end position="46"/>
    </location>
</feature>
<keyword evidence="9" id="KW-1185">Reference proteome</keyword>
<dbReference type="InterPro" id="IPR036259">
    <property type="entry name" value="MFS_trans_sf"/>
</dbReference>
<dbReference type="EMBL" id="BAAANY010000020">
    <property type="protein sequence ID" value="GAA1697181.1"/>
    <property type="molecule type" value="Genomic_DNA"/>
</dbReference>
<comment type="caution">
    <text evidence="8">The sequence shown here is derived from an EMBL/GenBank/DDBJ whole genome shotgun (WGS) entry which is preliminary data.</text>
</comment>
<evidence type="ECO:0000256" key="6">
    <source>
        <dbReference type="SAM" id="Phobius"/>
    </source>
</evidence>
<evidence type="ECO:0000256" key="3">
    <source>
        <dbReference type="ARBA" id="ARBA00022989"/>
    </source>
</evidence>
<feature type="transmembrane region" description="Helical" evidence="6">
    <location>
        <begin position="328"/>
        <end position="354"/>
    </location>
</feature>
<feature type="transmembrane region" description="Helical" evidence="6">
    <location>
        <begin position="304"/>
        <end position="322"/>
    </location>
</feature>
<keyword evidence="2 6" id="KW-0812">Transmembrane</keyword>
<keyword evidence="4 6" id="KW-0472">Membrane</keyword>
<dbReference type="PROSITE" id="PS50850">
    <property type="entry name" value="MFS"/>
    <property type="match status" value="1"/>
</dbReference>
<name>A0ABN2I1U1_9ACTN</name>
<comment type="subcellular location">
    <subcellularLocation>
        <location evidence="1">Cell membrane</location>
        <topology evidence="1">Multi-pass membrane protein</topology>
    </subcellularLocation>
</comment>
<feature type="transmembrane region" description="Helical" evidence="6">
    <location>
        <begin position="207"/>
        <end position="225"/>
    </location>
</feature>
<accession>A0ABN2I1U1</accession>
<dbReference type="InterPro" id="IPR020846">
    <property type="entry name" value="MFS_dom"/>
</dbReference>
<feature type="domain" description="Major facilitator superfamily (MFS) profile" evidence="7">
    <location>
        <begin position="24"/>
        <end position="418"/>
    </location>
</feature>
<evidence type="ECO:0000313" key="8">
    <source>
        <dbReference type="EMBL" id="GAA1697181.1"/>
    </source>
</evidence>
<dbReference type="Pfam" id="PF07690">
    <property type="entry name" value="MFS_1"/>
    <property type="match status" value="1"/>
</dbReference>
<protein>
    <submittedName>
        <fullName evidence="8">MFS transporter</fullName>
    </submittedName>
</protein>
<evidence type="ECO:0000256" key="2">
    <source>
        <dbReference type="ARBA" id="ARBA00022692"/>
    </source>
</evidence>
<keyword evidence="3 6" id="KW-1133">Transmembrane helix</keyword>
<sequence>MANPNTQTVPPDVVENVSRPVVWTMAFAQFGLFVALLAPVTVSLAVKTQTLVSGPAAATVNGNVLAVAAFVAMIANPVFGRLSDLTTSRWGRRRPWMVGGGLVFVIALAMVAIAPTVPALLAGWCLAQLAGNAILAPLLATIADQVPEHRRGGVSANVGVMQNIGILVAAYTASLFVHNMVLLFVLPAGFALATVVLYAFVLPDKVISEWPVISGWLAFAKTFWVNPIRYPDFGYAWISRFLLTLAAFMFISYRVFYLENQIGLTAEDAVKALATGVLIYTIALVLTAKFGGWLSDRTGRRKPFVIGSTLVFAVGLVVLAHIHSLGWFYVVEAIMGLGFGIYVAVDTALVIDVLPSKHDAAKDLVSCARGSLLSPALRRRLRAPENRPHTHQYEDDPPAHSDHRLDHRIEQRTSDAGH</sequence>
<feature type="transmembrane region" description="Helical" evidence="6">
    <location>
        <begin position="180"/>
        <end position="201"/>
    </location>
</feature>
<feature type="transmembrane region" description="Helical" evidence="6">
    <location>
        <begin position="96"/>
        <end position="114"/>
    </location>
</feature>
<dbReference type="InterPro" id="IPR011701">
    <property type="entry name" value="MFS"/>
</dbReference>
<gene>
    <name evidence="8" type="ORF">GCM10009765_53210</name>
</gene>
<proteinExistence type="predicted"/>
<evidence type="ECO:0000256" key="4">
    <source>
        <dbReference type="ARBA" id="ARBA00023136"/>
    </source>
</evidence>
<feature type="transmembrane region" description="Helical" evidence="6">
    <location>
        <begin position="154"/>
        <end position="173"/>
    </location>
</feature>
<dbReference type="PANTHER" id="PTHR23528">
    <property type="match status" value="1"/>
</dbReference>
<evidence type="ECO:0000256" key="1">
    <source>
        <dbReference type="ARBA" id="ARBA00004651"/>
    </source>
</evidence>
<reference evidence="8 9" key="1">
    <citation type="journal article" date="2019" name="Int. J. Syst. Evol. Microbiol.">
        <title>The Global Catalogue of Microorganisms (GCM) 10K type strain sequencing project: providing services to taxonomists for standard genome sequencing and annotation.</title>
        <authorList>
            <consortium name="The Broad Institute Genomics Platform"/>
            <consortium name="The Broad Institute Genome Sequencing Center for Infectious Disease"/>
            <person name="Wu L."/>
            <person name="Ma J."/>
        </authorList>
    </citation>
    <scope>NUCLEOTIDE SEQUENCE [LARGE SCALE GENOMIC DNA]</scope>
    <source>
        <strain evidence="8 9">JCM 14718</strain>
    </source>
</reference>
<feature type="region of interest" description="Disordered" evidence="5">
    <location>
        <begin position="383"/>
        <end position="403"/>
    </location>
</feature>
<evidence type="ECO:0000256" key="5">
    <source>
        <dbReference type="SAM" id="MobiDB-lite"/>
    </source>
</evidence>
<dbReference type="Gene3D" id="1.20.1250.20">
    <property type="entry name" value="MFS general substrate transporter like domains"/>
    <property type="match status" value="2"/>
</dbReference>
<feature type="transmembrane region" description="Helical" evidence="6">
    <location>
        <begin position="269"/>
        <end position="292"/>
    </location>
</feature>
<evidence type="ECO:0000313" key="9">
    <source>
        <dbReference type="Proteomes" id="UP001500618"/>
    </source>
</evidence>
<evidence type="ECO:0000259" key="7">
    <source>
        <dbReference type="PROSITE" id="PS50850"/>
    </source>
</evidence>